<keyword evidence="6 14" id="KW-0547">Nucleotide-binding</keyword>
<dbReference type="Proteomes" id="UP000177682">
    <property type="component" value="Unassembled WGS sequence"/>
</dbReference>
<reference evidence="18 19" key="1">
    <citation type="journal article" date="2016" name="Nat. Commun.">
        <title>Thousands of microbial genomes shed light on interconnected biogeochemical processes in an aquifer system.</title>
        <authorList>
            <person name="Anantharaman K."/>
            <person name="Brown C.T."/>
            <person name="Hug L.A."/>
            <person name="Sharon I."/>
            <person name="Castelle C.J."/>
            <person name="Probst A.J."/>
            <person name="Thomas B.C."/>
            <person name="Singh A."/>
            <person name="Wilkins M.J."/>
            <person name="Karaoz U."/>
            <person name="Brodie E.L."/>
            <person name="Williams K.H."/>
            <person name="Hubbard S.S."/>
            <person name="Banfield J.F."/>
        </authorList>
    </citation>
    <scope>NUCLEOTIDE SEQUENCE [LARGE SCALE GENOMIC DNA]</scope>
</reference>
<dbReference type="InterPro" id="IPR025199">
    <property type="entry name" value="FtsK_4TM"/>
</dbReference>
<evidence type="ECO:0000256" key="16">
    <source>
        <dbReference type="SAM" id="Phobius"/>
    </source>
</evidence>
<dbReference type="InterPro" id="IPR018541">
    <property type="entry name" value="Ftsk_gamma"/>
</dbReference>
<keyword evidence="5 16" id="KW-0812">Transmembrane</keyword>
<evidence type="ECO:0000256" key="13">
    <source>
        <dbReference type="ARBA" id="ARBA00025923"/>
    </source>
</evidence>
<dbReference type="CDD" id="cd01127">
    <property type="entry name" value="TrwB_TraG_TraD_VirD4"/>
    <property type="match status" value="1"/>
</dbReference>
<proteinExistence type="inferred from homology"/>
<comment type="subunit">
    <text evidence="13">Homohexamer. Forms a ring that surrounds DNA.</text>
</comment>
<dbReference type="EMBL" id="MFEY01000007">
    <property type="protein sequence ID" value="OGE90354.1"/>
    <property type="molecule type" value="Genomic_DNA"/>
</dbReference>
<organism evidence="18 19">
    <name type="scientific">Candidatus Doudnabacteria bacterium RIFCSPHIGHO2_12_FULL_48_16</name>
    <dbReference type="NCBI Taxonomy" id="1817838"/>
    <lineage>
        <taxon>Bacteria</taxon>
        <taxon>Candidatus Doudnaibacteriota</taxon>
    </lineage>
</organism>
<accession>A0A1F5PKM3</accession>
<evidence type="ECO:0000313" key="19">
    <source>
        <dbReference type="Proteomes" id="UP000177682"/>
    </source>
</evidence>
<keyword evidence="4" id="KW-0132">Cell division</keyword>
<comment type="subcellular location">
    <subcellularLocation>
        <location evidence="1">Cell membrane</location>
        <topology evidence="1">Multi-pass membrane protein</topology>
    </subcellularLocation>
</comment>
<keyword evidence="10" id="KW-0238">DNA-binding</keyword>
<feature type="compositionally biased region" description="Basic and acidic residues" evidence="15">
    <location>
        <begin position="727"/>
        <end position="738"/>
    </location>
</feature>
<dbReference type="SMART" id="SM00382">
    <property type="entry name" value="AAA"/>
    <property type="match status" value="1"/>
</dbReference>
<sequence>MARKRNQDSNDFPSFKRPQLNLKHETRKGVLIVLFLVLAIVFVLSLVGLAGPFGSITNRVLKLAFGWVAYLVPLIFMFVAFALFRQKSEDDASSVSTHAYVGAVLITLTLTGFLHLLMLRSNINRAFDLVKEGAGGGYLGVLTSYPLMHFMGFVASLVILLAGIIVSFLVTFNVSFSDLFGGPADAPAPKPLNGKLKINNAANAGFTKEPVGEPNRVALREKVEFTVNGLDDLDKGIAKKSKAVLAADKNWKFPPLDLLEESKTKVDSGNIEANVAIIQKTLNDFGIDVEMGEVNVGPTVTQYTFRPAVGVKLSQIAGLQNDLALSLAASSLRMELPIPGKALVGVEIPNKSAALVRVKDIIGNAALSENPSKVAFALGRDVAGHPMVADLAKMPHLLIAGATGTGKSVAINSILISFLYRATPSEVKFIVIDPKRVELNLYNDLPHLLTGVITDHQKAVNSLKWAVAEMDRRYKLLSEVHKRNIGEFNNSSLIKLPYIIVVVDELADLMSVAQNEVEATIVRLAQMARAVGIHLVLATQRPSVDVITGLIKANVTARMAFAVASQVDSRTILDMAGAEKLLGSGDMLYVTSDLPKPKRVQGAYVSEREIKKVVEFIKEQAGSIIYDEQITEKPQRGVSIPGFEGGNDDEDELLNEAMEIVKAAGKASASLLQRRLRVGYARAARLLDILEDKGIIGPGEGAKPREVYMSNDSPREQGFGESDEAAEFEKSQKSEEEE</sequence>
<dbReference type="GO" id="GO:0005886">
    <property type="term" value="C:plasma membrane"/>
    <property type="evidence" value="ECO:0007669"/>
    <property type="project" value="UniProtKB-SubCell"/>
</dbReference>
<evidence type="ECO:0000256" key="11">
    <source>
        <dbReference type="ARBA" id="ARBA00023136"/>
    </source>
</evidence>
<dbReference type="InterPro" id="IPR003593">
    <property type="entry name" value="AAA+_ATPase"/>
</dbReference>
<feature type="transmembrane region" description="Helical" evidence="16">
    <location>
        <begin position="150"/>
        <end position="170"/>
    </location>
</feature>
<evidence type="ECO:0000256" key="1">
    <source>
        <dbReference type="ARBA" id="ARBA00004651"/>
    </source>
</evidence>
<comment type="similarity">
    <text evidence="2">Belongs to the FtsK/SpoIIIE/SftA family.</text>
</comment>
<dbReference type="GO" id="GO:0003677">
    <property type="term" value="F:DNA binding"/>
    <property type="evidence" value="ECO:0007669"/>
    <property type="project" value="UniProtKB-KW"/>
</dbReference>
<dbReference type="Pfam" id="PF01580">
    <property type="entry name" value="FtsK_SpoIIIE"/>
    <property type="match status" value="1"/>
</dbReference>
<feature type="transmembrane region" description="Helical" evidence="16">
    <location>
        <begin position="99"/>
        <end position="119"/>
    </location>
</feature>
<evidence type="ECO:0000256" key="15">
    <source>
        <dbReference type="SAM" id="MobiDB-lite"/>
    </source>
</evidence>
<gene>
    <name evidence="18" type="ORF">A3E29_04700</name>
</gene>
<dbReference type="PANTHER" id="PTHR22683:SF41">
    <property type="entry name" value="DNA TRANSLOCASE FTSK"/>
    <property type="match status" value="1"/>
</dbReference>
<feature type="transmembrane region" description="Helical" evidence="16">
    <location>
        <begin position="63"/>
        <end position="84"/>
    </location>
</feature>
<evidence type="ECO:0000256" key="4">
    <source>
        <dbReference type="ARBA" id="ARBA00022618"/>
    </source>
</evidence>
<evidence type="ECO:0000259" key="17">
    <source>
        <dbReference type="PROSITE" id="PS50901"/>
    </source>
</evidence>
<dbReference type="Gene3D" id="3.30.980.40">
    <property type="match status" value="1"/>
</dbReference>
<keyword evidence="9 16" id="KW-1133">Transmembrane helix</keyword>
<evidence type="ECO:0000256" key="14">
    <source>
        <dbReference type="PROSITE-ProRule" id="PRU00289"/>
    </source>
</evidence>
<feature type="binding site" evidence="14">
    <location>
        <begin position="401"/>
        <end position="408"/>
    </location>
    <ligand>
        <name>ATP</name>
        <dbReference type="ChEBI" id="CHEBI:30616"/>
    </ligand>
</feature>
<dbReference type="GO" id="GO:0007059">
    <property type="term" value="P:chromosome segregation"/>
    <property type="evidence" value="ECO:0007669"/>
    <property type="project" value="UniProtKB-KW"/>
</dbReference>
<feature type="transmembrane region" description="Helical" evidence="16">
    <location>
        <begin position="30"/>
        <end position="51"/>
    </location>
</feature>
<dbReference type="Gene3D" id="1.10.10.10">
    <property type="entry name" value="Winged helix-like DNA-binding domain superfamily/Winged helix DNA-binding domain"/>
    <property type="match status" value="1"/>
</dbReference>
<evidence type="ECO:0000256" key="3">
    <source>
        <dbReference type="ARBA" id="ARBA00022475"/>
    </source>
</evidence>
<keyword evidence="11 16" id="KW-0472">Membrane</keyword>
<evidence type="ECO:0000256" key="6">
    <source>
        <dbReference type="ARBA" id="ARBA00022741"/>
    </source>
</evidence>
<dbReference type="AlphaFoldDB" id="A0A1F5PKM3"/>
<evidence type="ECO:0000256" key="2">
    <source>
        <dbReference type="ARBA" id="ARBA00006474"/>
    </source>
</evidence>
<comment type="caution">
    <text evidence="18">The sequence shown here is derived from an EMBL/GenBank/DDBJ whole genome shotgun (WGS) entry which is preliminary data.</text>
</comment>
<dbReference type="Pfam" id="PF17854">
    <property type="entry name" value="FtsK_alpha"/>
    <property type="match status" value="1"/>
</dbReference>
<dbReference type="InterPro" id="IPR002543">
    <property type="entry name" value="FtsK_dom"/>
</dbReference>
<dbReference type="PROSITE" id="PS50901">
    <property type="entry name" value="FTSK"/>
    <property type="match status" value="1"/>
</dbReference>
<feature type="region of interest" description="Disordered" evidence="15">
    <location>
        <begin position="696"/>
        <end position="738"/>
    </location>
</feature>
<protein>
    <recommendedName>
        <fullName evidence="17">FtsK domain-containing protein</fullName>
    </recommendedName>
</protein>
<dbReference type="InterPro" id="IPR036390">
    <property type="entry name" value="WH_DNA-bd_sf"/>
</dbReference>
<name>A0A1F5PKM3_9BACT</name>
<evidence type="ECO:0000256" key="12">
    <source>
        <dbReference type="ARBA" id="ARBA00023306"/>
    </source>
</evidence>
<keyword evidence="7" id="KW-0159">Chromosome partition</keyword>
<dbReference type="GO" id="GO:0051301">
    <property type="term" value="P:cell division"/>
    <property type="evidence" value="ECO:0007669"/>
    <property type="project" value="UniProtKB-KW"/>
</dbReference>
<evidence type="ECO:0000256" key="5">
    <source>
        <dbReference type="ARBA" id="ARBA00022692"/>
    </source>
</evidence>
<dbReference type="Pfam" id="PF09397">
    <property type="entry name" value="FtsK_gamma"/>
    <property type="match status" value="1"/>
</dbReference>
<dbReference type="GO" id="GO:0005524">
    <property type="term" value="F:ATP binding"/>
    <property type="evidence" value="ECO:0007669"/>
    <property type="project" value="UniProtKB-UniRule"/>
</dbReference>
<dbReference type="SUPFAM" id="SSF46785">
    <property type="entry name" value="Winged helix' DNA-binding domain"/>
    <property type="match status" value="1"/>
</dbReference>
<feature type="domain" description="FtsK" evidence="17">
    <location>
        <begin position="384"/>
        <end position="570"/>
    </location>
</feature>
<dbReference type="SMART" id="SM00843">
    <property type="entry name" value="Ftsk_gamma"/>
    <property type="match status" value="1"/>
</dbReference>
<keyword evidence="3" id="KW-1003">Cell membrane</keyword>
<evidence type="ECO:0000313" key="18">
    <source>
        <dbReference type="EMBL" id="OGE90354.1"/>
    </source>
</evidence>
<dbReference type="InterPro" id="IPR050206">
    <property type="entry name" value="FtsK/SpoIIIE/SftA"/>
</dbReference>
<evidence type="ECO:0000256" key="9">
    <source>
        <dbReference type="ARBA" id="ARBA00022989"/>
    </source>
</evidence>
<dbReference type="InterPro" id="IPR036388">
    <property type="entry name" value="WH-like_DNA-bd_sf"/>
</dbReference>
<dbReference type="InterPro" id="IPR027417">
    <property type="entry name" value="P-loop_NTPase"/>
</dbReference>
<keyword evidence="8 14" id="KW-0067">ATP-binding</keyword>
<evidence type="ECO:0000256" key="7">
    <source>
        <dbReference type="ARBA" id="ARBA00022829"/>
    </source>
</evidence>
<dbReference type="SUPFAM" id="SSF52540">
    <property type="entry name" value="P-loop containing nucleoside triphosphate hydrolases"/>
    <property type="match status" value="1"/>
</dbReference>
<evidence type="ECO:0000256" key="8">
    <source>
        <dbReference type="ARBA" id="ARBA00022840"/>
    </source>
</evidence>
<dbReference type="PANTHER" id="PTHR22683">
    <property type="entry name" value="SPORULATION PROTEIN RELATED"/>
    <property type="match status" value="1"/>
</dbReference>
<dbReference type="Gene3D" id="3.40.50.300">
    <property type="entry name" value="P-loop containing nucleotide triphosphate hydrolases"/>
    <property type="match status" value="1"/>
</dbReference>
<dbReference type="InterPro" id="IPR041027">
    <property type="entry name" value="FtsK_alpha"/>
</dbReference>
<keyword evidence="12" id="KW-0131">Cell cycle</keyword>
<dbReference type="Pfam" id="PF13491">
    <property type="entry name" value="FtsK_4TM"/>
    <property type="match status" value="1"/>
</dbReference>
<evidence type="ECO:0000256" key="10">
    <source>
        <dbReference type="ARBA" id="ARBA00023125"/>
    </source>
</evidence>